<accession>A0A4P6JW92</accession>
<evidence type="ECO:0000313" key="3">
    <source>
        <dbReference type="Proteomes" id="UP000290365"/>
    </source>
</evidence>
<evidence type="ECO:0000259" key="1">
    <source>
        <dbReference type="Pfam" id="PF20008"/>
    </source>
</evidence>
<dbReference type="RefSeq" id="WP_129891005.1">
    <property type="nucleotide sequence ID" value="NZ_CP035758.1"/>
</dbReference>
<dbReference type="AlphaFoldDB" id="A0A4P6JW92"/>
<protein>
    <recommendedName>
        <fullName evidence="1">DUF6429 domain-containing protein</fullName>
    </recommendedName>
</protein>
<evidence type="ECO:0000313" key="2">
    <source>
        <dbReference type="EMBL" id="QBD79939.1"/>
    </source>
</evidence>
<dbReference type="EMBL" id="CP035758">
    <property type="protein sequence ID" value="QBD79939.1"/>
    <property type="molecule type" value="Genomic_DNA"/>
</dbReference>
<dbReference type="Pfam" id="PF20008">
    <property type="entry name" value="DUF6429"/>
    <property type="match status" value="1"/>
</dbReference>
<name>A0A4P6JW92_KTERU</name>
<keyword evidence="3" id="KW-1185">Reference proteome</keyword>
<dbReference type="InterPro" id="IPR045489">
    <property type="entry name" value="DUF6429"/>
</dbReference>
<feature type="domain" description="DUF6429" evidence="1">
    <location>
        <begin position="5"/>
        <end position="75"/>
    </location>
</feature>
<reference evidence="2 3" key="1">
    <citation type="submission" date="2019-01" db="EMBL/GenBank/DDBJ databases">
        <title>Ktedonosporobacter rubrisoli SCAWS-G2.</title>
        <authorList>
            <person name="Huang Y."/>
            <person name="Yan B."/>
        </authorList>
    </citation>
    <scope>NUCLEOTIDE SEQUENCE [LARGE SCALE GENOMIC DNA]</scope>
    <source>
        <strain evidence="2 3">SCAWS-G2</strain>
    </source>
</reference>
<dbReference type="KEGG" id="kbs:EPA93_29735"/>
<gene>
    <name evidence="2" type="ORF">EPA93_29735</name>
</gene>
<dbReference type="OrthoDB" id="9800962at2"/>
<proteinExistence type="predicted"/>
<sequence>MDDYDHDKVDEFVLALLYLTLHDSYRAWKGFDWDVLDRLYQKGWIDNPRNKAKSVVFTEEGLSRSANLFQQYFSKQDEKPR</sequence>
<organism evidence="2 3">
    <name type="scientific">Ktedonosporobacter rubrisoli</name>
    <dbReference type="NCBI Taxonomy" id="2509675"/>
    <lineage>
        <taxon>Bacteria</taxon>
        <taxon>Bacillati</taxon>
        <taxon>Chloroflexota</taxon>
        <taxon>Ktedonobacteria</taxon>
        <taxon>Ktedonobacterales</taxon>
        <taxon>Ktedonosporobacteraceae</taxon>
        <taxon>Ktedonosporobacter</taxon>
    </lineage>
</organism>
<dbReference type="Proteomes" id="UP000290365">
    <property type="component" value="Chromosome"/>
</dbReference>